<keyword evidence="1" id="KW-1133">Transmembrane helix</keyword>
<organism evidence="3 4">
    <name type="scientific">Metabacillus arenae</name>
    <dbReference type="NCBI Taxonomy" id="2771434"/>
    <lineage>
        <taxon>Bacteria</taxon>
        <taxon>Bacillati</taxon>
        <taxon>Bacillota</taxon>
        <taxon>Bacilli</taxon>
        <taxon>Bacillales</taxon>
        <taxon>Bacillaceae</taxon>
        <taxon>Metabacillus</taxon>
    </lineage>
</organism>
<dbReference type="PANTHER" id="PTHR36834">
    <property type="entry name" value="MEMBRANE PROTEIN-RELATED"/>
    <property type="match status" value="1"/>
</dbReference>
<feature type="transmembrane region" description="Helical" evidence="1">
    <location>
        <begin position="6"/>
        <end position="29"/>
    </location>
</feature>
<protein>
    <submittedName>
        <fullName evidence="3">VanZ family protein</fullName>
    </submittedName>
</protein>
<feature type="transmembrane region" description="Helical" evidence="1">
    <location>
        <begin position="110"/>
        <end position="128"/>
    </location>
</feature>
<evidence type="ECO:0000313" key="4">
    <source>
        <dbReference type="Proteomes" id="UP000626844"/>
    </source>
</evidence>
<proteinExistence type="predicted"/>
<name>A0A926NF36_9BACI</name>
<reference evidence="3" key="1">
    <citation type="submission" date="2020-09" db="EMBL/GenBank/DDBJ databases">
        <title>A novel bacterium of genus Bacillus, isolated from South China Sea.</title>
        <authorList>
            <person name="Huang H."/>
            <person name="Mo K."/>
            <person name="Hu Y."/>
        </authorList>
    </citation>
    <scope>NUCLEOTIDE SEQUENCE</scope>
    <source>
        <strain evidence="3">IB182487</strain>
    </source>
</reference>
<keyword evidence="4" id="KW-1185">Reference proteome</keyword>
<dbReference type="InterPro" id="IPR053150">
    <property type="entry name" value="Teicoplanin_resist-assoc"/>
</dbReference>
<evidence type="ECO:0000313" key="3">
    <source>
        <dbReference type="EMBL" id="MBD1383092.1"/>
    </source>
</evidence>
<dbReference type="InterPro" id="IPR006976">
    <property type="entry name" value="VanZ-like"/>
</dbReference>
<evidence type="ECO:0000256" key="1">
    <source>
        <dbReference type="SAM" id="Phobius"/>
    </source>
</evidence>
<feature type="transmembrane region" description="Helical" evidence="1">
    <location>
        <begin position="174"/>
        <end position="191"/>
    </location>
</feature>
<accession>A0A926NF36</accession>
<dbReference type="Pfam" id="PF04892">
    <property type="entry name" value="VanZ"/>
    <property type="match status" value="1"/>
</dbReference>
<feature type="transmembrane region" description="Helical" evidence="1">
    <location>
        <begin position="137"/>
        <end position="154"/>
    </location>
</feature>
<gene>
    <name evidence="3" type="ORF">IC621_23090</name>
</gene>
<evidence type="ECO:0000259" key="2">
    <source>
        <dbReference type="Pfam" id="PF04892"/>
    </source>
</evidence>
<dbReference type="EMBL" id="JACXAI010000043">
    <property type="protein sequence ID" value="MBD1383092.1"/>
    <property type="molecule type" value="Genomic_DNA"/>
</dbReference>
<dbReference type="PANTHER" id="PTHR36834:SF2">
    <property type="entry name" value="MEMBRANE PROTEIN"/>
    <property type="match status" value="1"/>
</dbReference>
<feature type="domain" description="VanZ-like" evidence="2">
    <location>
        <begin position="46"/>
        <end position="187"/>
    </location>
</feature>
<dbReference type="AlphaFoldDB" id="A0A926NF36"/>
<keyword evidence="1" id="KW-0472">Membrane</keyword>
<dbReference type="RefSeq" id="WP_191161909.1">
    <property type="nucleotide sequence ID" value="NZ_JACXAI010000043.1"/>
</dbReference>
<feature type="transmembrane region" description="Helical" evidence="1">
    <location>
        <begin position="41"/>
        <end position="65"/>
    </location>
</feature>
<dbReference type="Proteomes" id="UP000626844">
    <property type="component" value="Unassembled WGS sequence"/>
</dbReference>
<comment type="caution">
    <text evidence="3">The sequence shown here is derived from an EMBL/GenBank/DDBJ whole genome shotgun (WGS) entry which is preliminary data.</text>
</comment>
<keyword evidence="1" id="KW-0812">Transmembrane</keyword>
<sequence length="209" mass="23597">MYLISSRLLIVLGVICYLVGRGILIGIKFKKQKQVNWLKEVISFLFVIYICMVVSVTLFPIPIGFHSNIENVFRLINVIPLKSIINNSSQIGIAYNGDVQFMIGLIVRNVGGNILLLMPLGFLVPILWGKFKQFKKIILLGFVISISIEFLQFFESLAGGWGRITDIDDVICNVSGVILGYFIHKLIFIIVDKYQLKILQNLNSKNLGM</sequence>